<dbReference type="RefSeq" id="WP_072790725.1">
    <property type="nucleotide sequence ID" value="NZ_FQUL01000020.1"/>
</dbReference>
<dbReference type="GO" id="GO:0003924">
    <property type="term" value="F:GTPase activity"/>
    <property type="evidence" value="ECO:0007669"/>
    <property type="project" value="UniProtKB-UniRule"/>
</dbReference>
<dbReference type="SUPFAM" id="SSF52540">
    <property type="entry name" value="P-loop containing nucleoside triphosphate hydrolases"/>
    <property type="match status" value="1"/>
</dbReference>
<dbReference type="AlphaFoldDB" id="A0A1M4VYK8"/>
<feature type="binding site" evidence="9">
    <location>
        <begin position="314"/>
        <end position="317"/>
    </location>
    <ligand>
        <name>GTP</name>
        <dbReference type="ChEBI" id="CHEBI:37565"/>
    </ligand>
</feature>
<accession>A0A1M4VYK8</accession>
<evidence type="ECO:0000256" key="5">
    <source>
        <dbReference type="ARBA" id="ARBA00023134"/>
    </source>
</evidence>
<evidence type="ECO:0000256" key="7">
    <source>
        <dbReference type="ARBA" id="ARBA00023170"/>
    </source>
</evidence>
<keyword evidence="1 9" id="KW-1003">Cell membrane</keyword>
<comment type="catalytic activity">
    <reaction evidence="8 9">
        <text>GTP + H2O = GDP + phosphate + H(+)</text>
        <dbReference type="Rhea" id="RHEA:19669"/>
        <dbReference type="ChEBI" id="CHEBI:15377"/>
        <dbReference type="ChEBI" id="CHEBI:15378"/>
        <dbReference type="ChEBI" id="CHEBI:37565"/>
        <dbReference type="ChEBI" id="CHEBI:43474"/>
        <dbReference type="ChEBI" id="CHEBI:58189"/>
        <dbReference type="EC" id="3.6.5.4"/>
    </reaction>
</comment>
<evidence type="ECO:0000256" key="3">
    <source>
        <dbReference type="ARBA" id="ARBA00022741"/>
    </source>
</evidence>
<dbReference type="InterPro" id="IPR036225">
    <property type="entry name" value="SRP/SRP_N"/>
</dbReference>
<gene>
    <name evidence="9" type="primary">ftsY</name>
    <name evidence="12" type="ORF">SAMN02745225_01485</name>
</gene>
<dbReference type="PROSITE" id="PS00300">
    <property type="entry name" value="SRP54"/>
    <property type="match status" value="1"/>
</dbReference>
<dbReference type="EC" id="3.6.5.4" evidence="9"/>
<comment type="similarity">
    <text evidence="9">Belongs to the GTP-binding SRP family. FtsY subfamily.</text>
</comment>
<dbReference type="GO" id="GO:0005886">
    <property type="term" value="C:plasma membrane"/>
    <property type="evidence" value="ECO:0007669"/>
    <property type="project" value="UniProtKB-SubCell"/>
</dbReference>
<dbReference type="HAMAP" id="MF_00920">
    <property type="entry name" value="FtsY"/>
    <property type="match status" value="1"/>
</dbReference>
<dbReference type="InterPro" id="IPR004390">
    <property type="entry name" value="SR_rcpt_FtsY"/>
</dbReference>
<keyword evidence="6 9" id="KW-0472">Membrane</keyword>
<evidence type="ECO:0000256" key="8">
    <source>
        <dbReference type="ARBA" id="ARBA00048027"/>
    </source>
</evidence>
<dbReference type="Pfam" id="PF02881">
    <property type="entry name" value="SRP54_N"/>
    <property type="match status" value="1"/>
</dbReference>
<keyword evidence="2 9" id="KW-0963">Cytoplasm</keyword>
<dbReference type="STRING" id="1121881.SAMN02745225_01485"/>
<feature type="region of interest" description="Disordered" evidence="10">
    <location>
        <begin position="32"/>
        <end position="66"/>
    </location>
</feature>
<evidence type="ECO:0000256" key="4">
    <source>
        <dbReference type="ARBA" id="ARBA00022801"/>
    </source>
</evidence>
<dbReference type="InterPro" id="IPR000897">
    <property type="entry name" value="SRP54_GTPase_dom"/>
</dbReference>
<comment type="subcellular location">
    <subcellularLocation>
        <location evidence="9">Cell membrane</location>
        <topology evidence="9">Peripheral membrane protein</topology>
        <orientation evidence="9">Cytoplasmic side</orientation>
    </subcellularLocation>
    <subcellularLocation>
        <location evidence="9">Cytoplasm</location>
    </subcellularLocation>
</comment>
<dbReference type="GO" id="GO:0005047">
    <property type="term" value="F:signal recognition particle binding"/>
    <property type="evidence" value="ECO:0007669"/>
    <property type="project" value="TreeGrafter"/>
</dbReference>
<dbReference type="InterPro" id="IPR003593">
    <property type="entry name" value="AAA+_ATPase"/>
</dbReference>
<dbReference type="SMART" id="SM00963">
    <property type="entry name" value="SRP54_N"/>
    <property type="match status" value="1"/>
</dbReference>
<protein>
    <recommendedName>
        <fullName evidence="9">Signal recognition particle receptor FtsY</fullName>
        <shortName evidence="9">SRP receptor</shortName>
        <ecNumber evidence="9">3.6.5.4</ecNumber>
    </recommendedName>
</protein>
<proteinExistence type="inferred from homology"/>
<evidence type="ECO:0000256" key="6">
    <source>
        <dbReference type="ARBA" id="ARBA00023136"/>
    </source>
</evidence>
<keyword evidence="13" id="KW-1185">Reference proteome</keyword>
<evidence type="ECO:0000313" key="13">
    <source>
        <dbReference type="Proteomes" id="UP000184295"/>
    </source>
</evidence>
<evidence type="ECO:0000259" key="11">
    <source>
        <dbReference type="PROSITE" id="PS00300"/>
    </source>
</evidence>
<comment type="function">
    <text evidence="9">Involved in targeting and insertion of nascent membrane proteins into the cytoplasmic membrane. Acts as a receptor for the complex formed by the signal recognition particle (SRP) and the ribosome-nascent chain (RNC).</text>
</comment>
<dbReference type="FunFam" id="3.40.50.300:FF:000053">
    <property type="entry name" value="Signal recognition particle receptor FtsY"/>
    <property type="match status" value="1"/>
</dbReference>
<feature type="binding site" evidence="9">
    <location>
        <begin position="251"/>
        <end position="255"/>
    </location>
    <ligand>
        <name>GTP</name>
        <dbReference type="ChEBI" id="CHEBI:37565"/>
    </ligand>
</feature>
<dbReference type="InterPro" id="IPR013822">
    <property type="entry name" value="Signal_recog_particl_SRP54_hlx"/>
</dbReference>
<keyword evidence="3 9" id="KW-0547">Nucleotide-binding</keyword>
<evidence type="ECO:0000256" key="1">
    <source>
        <dbReference type="ARBA" id="ARBA00022475"/>
    </source>
</evidence>
<keyword evidence="5 9" id="KW-0342">GTP-binding</keyword>
<keyword evidence="4 9" id="KW-0378">Hydrolase</keyword>
<dbReference type="SUPFAM" id="SSF47364">
    <property type="entry name" value="Domain of the SRP/SRP receptor G-proteins"/>
    <property type="match status" value="1"/>
</dbReference>
<evidence type="ECO:0000256" key="10">
    <source>
        <dbReference type="SAM" id="MobiDB-lite"/>
    </source>
</evidence>
<sequence>MSIVLAVVVVVLVVVGGSAFFVLRSKKPKAMEVGTETETKPALKSPAGAPSLEGEEAGSKEPVISRGLDGSLPKSRSLLGSALARMRAKRALGEEFWVELEEALILSDLGLDLSVDLVESVRNKVYKEGVTATDAALEMLREEMIERLDHSNRDLNLGDAPPSVVLFVGVNGVGKTTSIGKLAALLSSEGKKVVVAAGDTFRAAAAEQLEMWAQRSDVQVVKGASGADPASVVFDAISHGAAVGADFVLADTAGRLQNRQNLMDELKKIRRVAEKASGTVTEVLLVLDATTGQNGLLQAQGFAEAASVTGVILTKLDGTAKGGVAFAIEDKLHIPIKFVGLGEGILDLVPFDPKAFVYEITGEVSQ</sequence>
<comment type="subunit">
    <text evidence="9">Part of the signal recognition particle protein translocation system, which is composed of SRP and FtsY.</text>
</comment>
<name>A0A1M4VYK8_9ACTN</name>
<dbReference type="SMART" id="SM00962">
    <property type="entry name" value="SRP54"/>
    <property type="match status" value="1"/>
</dbReference>
<dbReference type="GO" id="GO:0006614">
    <property type="term" value="P:SRP-dependent cotranslational protein targeting to membrane"/>
    <property type="evidence" value="ECO:0007669"/>
    <property type="project" value="InterPro"/>
</dbReference>
<reference evidence="13" key="1">
    <citation type="submission" date="2016-11" db="EMBL/GenBank/DDBJ databases">
        <authorList>
            <person name="Varghese N."/>
            <person name="Submissions S."/>
        </authorList>
    </citation>
    <scope>NUCLEOTIDE SEQUENCE [LARGE SCALE GENOMIC DNA]</scope>
    <source>
        <strain evidence="13">DSM 19514</strain>
    </source>
</reference>
<organism evidence="12 13">
    <name type="scientific">Ferrithrix thermotolerans DSM 19514</name>
    <dbReference type="NCBI Taxonomy" id="1121881"/>
    <lineage>
        <taxon>Bacteria</taxon>
        <taxon>Bacillati</taxon>
        <taxon>Actinomycetota</taxon>
        <taxon>Acidimicrobiia</taxon>
        <taxon>Acidimicrobiales</taxon>
        <taxon>Acidimicrobiaceae</taxon>
        <taxon>Ferrithrix</taxon>
    </lineage>
</organism>
<evidence type="ECO:0000256" key="9">
    <source>
        <dbReference type="HAMAP-Rule" id="MF_00920"/>
    </source>
</evidence>
<dbReference type="EMBL" id="FQUL01000020">
    <property type="protein sequence ID" value="SHE74134.1"/>
    <property type="molecule type" value="Genomic_DNA"/>
</dbReference>
<dbReference type="PANTHER" id="PTHR43134:SF1">
    <property type="entry name" value="SIGNAL RECOGNITION PARTICLE RECEPTOR SUBUNIT ALPHA"/>
    <property type="match status" value="1"/>
</dbReference>
<dbReference type="SMART" id="SM00382">
    <property type="entry name" value="AAA"/>
    <property type="match status" value="1"/>
</dbReference>
<evidence type="ECO:0000313" key="12">
    <source>
        <dbReference type="EMBL" id="SHE74134.1"/>
    </source>
</evidence>
<dbReference type="Proteomes" id="UP000184295">
    <property type="component" value="Unassembled WGS sequence"/>
</dbReference>
<dbReference type="PANTHER" id="PTHR43134">
    <property type="entry name" value="SIGNAL RECOGNITION PARTICLE RECEPTOR SUBUNIT ALPHA"/>
    <property type="match status" value="1"/>
</dbReference>
<keyword evidence="7 9" id="KW-0675">Receptor</keyword>
<dbReference type="NCBIfam" id="TIGR00064">
    <property type="entry name" value="ftsY"/>
    <property type="match status" value="1"/>
</dbReference>
<dbReference type="CDD" id="cd17874">
    <property type="entry name" value="FtsY"/>
    <property type="match status" value="1"/>
</dbReference>
<dbReference type="Gene3D" id="3.40.50.300">
    <property type="entry name" value="P-loop containing nucleotide triphosphate hydrolases"/>
    <property type="match status" value="1"/>
</dbReference>
<dbReference type="GO" id="GO:0005737">
    <property type="term" value="C:cytoplasm"/>
    <property type="evidence" value="ECO:0007669"/>
    <property type="project" value="UniProtKB-SubCell"/>
</dbReference>
<dbReference type="Pfam" id="PF00448">
    <property type="entry name" value="SRP54"/>
    <property type="match status" value="1"/>
</dbReference>
<dbReference type="InterPro" id="IPR027417">
    <property type="entry name" value="P-loop_NTPase"/>
</dbReference>
<dbReference type="GO" id="GO:0005525">
    <property type="term" value="F:GTP binding"/>
    <property type="evidence" value="ECO:0007669"/>
    <property type="project" value="UniProtKB-UniRule"/>
</dbReference>
<dbReference type="OrthoDB" id="9804720at2"/>
<dbReference type="Gene3D" id="1.20.120.140">
    <property type="entry name" value="Signal recognition particle SRP54, nucleotide-binding domain"/>
    <property type="match status" value="1"/>
</dbReference>
<feature type="domain" description="SRP54-type proteins GTP-binding" evidence="11">
    <location>
        <begin position="335"/>
        <end position="348"/>
    </location>
</feature>
<evidence type="ECO:0000256" key="2">
    <source>
        <dbReference type="ARBA" id="ARBA00022490"/>
    </source>
</evidence>
<dbReference type="InterPro" id="IPR042101">
    <property type="entry name" value="SRP54_N_sf"/>
</dbReference>
<feature type="binding site" evidence="9">
    <location>
        <begin position="169"/>
        <end position="176"/>
    </location>
    <ligand>
        <name>GTP</name>
        <dbReference type="ChEBI" id="CHEBI:37565"/>
    </ligand>
</feature>